<keyword evidence="5" id="KW-1185">Reference proteome</keyword>
<dbReference type="EMBL" id="CP092620">
    <property type="protein sequence ID" value="UMM10666.1"/>
    <property type="molecule type" value="Genomic_DNA"/>
</dbReference>
<proteinExistence type="predicted"/>
<feature type="transmembrane region" description="Helical" evidence="2">
    <location>
        <begin position="393"/>
        <end position="412"/>
    </location>
</feature>
<feature type="transmembrane region" description="Helical" evidence="2">
    <location>
        <begin position="563"/>
        <end position="584"/>
    </location>
</feature>
<feature type="transmembrane region" description="Helical" evidence="2">
    <location>
        <begin position="424"/>
        <end position="445"/>
    </location>
</feature>
<feature type="domain" description="Major facilitator superfamily (MFS) profile" evidence="3">
    <location>
        <begin position="355"/>
        <end position="738"/>
    </location>
</feature>
<keyword evidence="2" id="KW-0812">Transmembrane</keyword>
<dbReference type="FunFam" id="1.20.1250.20:FF:000987">
    <property type="entry name" value="Protein CBG22168"/>
    <property type="match status" value="1"/>
</dbReference>
<gene>
    <name evidence="4" type="ORF">L5515_000333</name>
</gene>
<dbReference type="SUPFAM" id="SSF103473">
    <property type="entry name" value="MFS general substrate transporter"/>
    <property type="match status" value="2"/>
</dbReference>
<dbReference type="GO" id="GO:0016020">
    <property type="term" value="C:membrane"/>
    <property type="evidence" value="ECO:0007669"/>
    <property type="project" value="UniProtKB-SubCell"/>
</dbReference>
<dbReference type="AlphaFoldDB" id="A0AAE9E1F5"/>
<sequence>MGLRNSAMISSAFVILYQFLVCQFSNLYVYIFLQSLLLFNNMQMIIDAAILNLESEDGDYKKRTRLITRIMIPQSIGYALGPYCALQMIFFVTPSLEISQALCGFLAVFTLLPVIWNYFPDNPNTNLSLTPNFSSYFEVLKSDNVKLYALLLMMVTGPYTAYDSLVRNSMASSAIRDPNHMHNLFLTLGLTTILVNTVLLPKLQSTISTKALLSGSFSVLGASYLYLAVFHDLIHLFIGMPVQVAAATICIGELSSQLMGAIGKRKAGTAASVLRMSQLAATLLVPFVHGTLTAHHDVVSLCLMSAVLSGAAVGMIRKFGSSMVFSSEYLPGFSGKYDNQNPPPLKMSFEKKQKVMFVLCLVFGLWHFATQWTTTLLSFLQWDTEEVMTITDLGYIQAFGSLCNAFGALAAGQLADTLGAQSMFLLSAVFTAVYYSGISMARSWYSFFFLQVLRFGYQLDGTAEMYLATVTTESERTSALMRLTIPQAIAMFFGPIVGSKVAAWTSLRTSQFIVGFVLAGTMIPVVFFLLPTTHSIPRLASARLRPQDYWHMISKNSALKEGLLIRALLISAYVCYEMISRNFLLRNYMHNTNESAYVLLTMAGSLLAVQFIVMPIVQRRASPKRLLQVSLVGLFISYLSAAFANSFEQMLMITAVQTAAYAVAYAESSTQITTAVELTDLGKATGLASMVQWLTHFILPIYASQLVEHLHYTFAFYTSAALSVFLFAYISVYGKETPNRSGSLLPSLSATNY</sequence>
<dbReference type="GO" id="GO:0022857">
    <property type="term" value="F:transmembrane transporter activity"/>
    <property type="evidence" value="ECO:0007669"/>
    <property type="project" value="InterPro"/>
</dbReference>
<comment type="subcellular location">
    <subcellularLocation>
        <location evidence="1">Membrane</location>
        <topology evidence="1">Multi-pass membrane protein</topology>
    </subcellularLocation>
</comment>
<feature type="transmembrane region" description="Helical" evidence="2">
    <location>
        <begin position="12"/>
        <end position="33"/>
    </location>
</feature>
<evidence type="ECO:0000256" key="1">
    <source>
        <dbReference type="ARBA" id="ARBA00004141"/>
    </source>
</evidence>
<organism evidence="4 5">
    <name type="scientific">Caenorhabditis briggsae</name>
    <dbReference type="NCBI Taxonomy" id="6238"/>
    <lineage>
        <taxon>Eukaryota</taxon>
        <taxon>Metazoa</taxon>
        <taxon>Ecdysozoa</taxon>
        <taxon>Nematoda</taxon>
        <taxon>Chromadorea</taxon>
        <taxon>Rhabditida</taxon>
        <taxon>Rhabditina</taxon>
        <taxon>Rhabditomorpha</taxon>
        <taxon>Rhabditoidea</taxon>
        <taxon>Rhabditidae</taxon>
        <taxon>Peloderinae</taxon>
        <taxon>Caenorhabditis</taxon>
    </lineage>
</organism>
<feature type="transmembrane region" description="Helical" evidence="2">
    <location>
        <begin position="145"/>
        <end position="162"/>
    </location>
</feature>
<dbReference type="InterPro" id="IPR011701">
    <property type="entry name" value="MFS"/>
</dbReference>
<reference evidence="4 5" key="1">
    <citation type="submission" date="2022-04" db="EMBL/GenBank/DDBJ databases">
        <title>Chromosome-level reference genomes for two strains of Caenorhabditis briggsae: an improved platform for comparative genomics.</title>
        <authorList>
            <person name="Stevens L."/>
            <person name="Andersen E."/>
        </authorList>
    </citation>
    <scope>NUCLEOTIDE SEQUENCE [LARGE SCALE GENOMIC DNA]</scope>
    <source>
        <strain evidence="4">VX34</strain>
        <tissue evidence="4">Whole-organism</tissue>
    </source>
</reference>
<feature type="transmembrane region" description="Helical" evidence="2">
    <location>
        <begin position="596"/>
        <end position="614"/>
    </location>
</feature>
<dbReference type="PROSITE" id="PS50850">
    <property type="entry name" value="MFS"/>
    <property type="match status" value="1"/>
</dbReference>
<evidence type="ECO:0000259" key="3">
    <source>
        <dbReference type="PROSITE" id="PS50850"/>
    </source>
</evidence>
<evidence type="ECO:0000256" key="2">
    <source>
        <dbReference type="SAM" id="Phobius"/>
    </source>
</evidence>
<feature type="transmembrane region" description="Helical" evidence="2">
    <location>
        <begin position="211"/>
        <end position="227"/>
    </location>
</feature>
<dbReference type="Pfam" id="PF07690">
    <property type="entry name" value="MFS_1"/>
    <property type="match status" value="1"/>
</dbReference>
<dbReference type="InterPro" id="IPR036259">
    <property type="entry name" value="MFS_trans_sf"/>
</dbReference>
<feature type="transmembrane region" description="Helical" evidence="2">
    <location>
        <begin position="626"/>
        <end position="644"/>
    </location>
</feature>
<feature type="transmembrane region" description="Helical" evidence="2">
    <location>
        <begin position="182"/>
        <end position="199"/>
    </location>
</feature>
<dbReference type="PANTHER" id="PTHR24002:SF4">
    <property type="entry name" value="MFS DOMAIN-CONTAINING PROTEIN"/>
    <property type="match status" value="1"/>
</dbReference>
<feature type="transmembrane region" description="Helical" evidence="2">
    <location>
        <begin position="233"/>
        <end position="252"/>
    </location>
</feature>
<evidence type="ECO:0000313" key="4">
    <source>
        <dbReference type="EMBL" id="UMM10666.1"/>
    </source>
</evidence>
<dbReference type="Proteomes" id="UP000829354">
    <property type="component" value="Chromosome I"/>
</dbReference>
<name>A0AAE9E1F5_CAEBR</name>
<feature type="transmembrane region" description="Helical" evidence="2">
    <location>
        <begin position="70"/>
        <end position="92"/>
    </location>
</feature>
<protein>
    <recommendedName>
        <fullName evidence="3">Major facilitator superfamily (MFS) profile domain-containing protein</fullName>
    </recommendedName>
</protein>
<dbReference type="PANTHER" id="PTHR24002">
    <property type="entry name" value="SOLUTE CARRIER FAMILY 22 MEMBER 18"/>
    <property type="match status" value="1"/>
</dbReference>
<feature type="transmembrane region" description="Helical" evidence="2">
    <location>
        <begin position="355"/>
        <end position="373"/>
    </location>
</feature>
<feature type="transmembrane region" description="Helical" evidence="2">
    <location>
        <begin position="714"/>
        <end position="734"/>
    </location>
</feature>
<accession>A0AAE9E1F5</accession>
<feature type="transmembrane region" description="Helical" evidence="2">
    <location>
        <begin position="512"/>
        <end position="530"/>
    </location>
</feature>
<keyword evidence="2" id="KW-0472">Membrane</keyword>
<dbReference type="Gene3D" id="1.20.1250.20">
    <property type="entry name" value="MFS general substrate transporter like domains"/>
    <property type="match status" value="2"/>
</dbReference>
<keyword evidence="2" id="KW-1133">Transmembrane helix</keyword>
<feature type="transmembrane region" description="Helical" evidence="2">
    <location>
        <begin position="98"/>
        <end position="119"/>
    </location>
</feature>
<evidence type="ECO:0000313" key="5">
    <source>
        <dbReference type="Proteomes" id="UP000829354"/>
    </source>
</evidence>
<dbReference type="InterPro" id="IPR020846">
    <property type="entry name" value="MFS_dom"/>
</dbReference>